<evidence type="ECO:0000259" key="1">
    <source>
        <dbReference type="Pfam" id="PF09331"/>
    </source>
</evidence>
<evidence type="ECO:0000313" key="3">
    <source>
        <dbReference type="RefSeq" id="XP_022159253.1"/>
    </source>
</evidence>
<accession>A0A6J1DYB1</accession>
<reference evidence="3 4" key="1">
    <citation type="submission" date="2025-04" db="UniProtKB">
        <authorList>
            <consortium name="RefSeq"/>
        </authorList>
    </citation>
    <scope>IDENTIFICATION</scope>
    <source>
        <strain evidence="3 4">OHB3-1</strain>
    </source>
</reference>
<protein>
    <submittedName>
        <fullName evidence="3">Uncharacterized protein LOC111025666</fullName>
    </submittedName>
    <submittedName>
        <fullName evidence="4">Uncharacterized protein LOC111025667</fullName>
    </submittedName>
</protein>
<feature type="domain" description="DUF1985" evidence="1">
    <location>
        <begin position="73"/>
        <end position="196"/>
    </location>
</feature>
<dbReference type="KEGG" id="mcha:111025667"/>
<name>A0A6J1DYB1_MOMCH</name>
<dbReference type="RefSeq" id="XP_022159253.1">
    <property type="nucleotide sequence ID" value="XM_022303561.1"/>
</dbReference>
<dbReference type="KEGG" id="mcha:111025666"/>
<evidence type="ECO:0000313" key="2">
    <source>
        <dbReference type="Proteomes" id="UP000504603"/>
    </source>
</evidence>
<dbReference type="Pfam" id="PF09331">
    <property type="entry name" value="DUF1985"/>
    <property type="match status" value="1"/>
</dbReference>
<dbReference type="GeneID" id="111025666"/>
<proteinExistence type="predicted"/>
<evidence type="ECO:0000313" key="4">
    <source>
        <dbReference type="RefSeq" id="XP_022159254.1"/>
    </source>
</evidence>
<dbReference type="RefSeq" id="XP_022159254.1">
    <property type="nucleotide sequence ID" value="XM_022303562.1"/>
</dbReference>
<keyword evidence="2" id="KW-1185">Reference proteome</keyword>
<dbReference type="AlphaFoldDB" id="A0A6J1DYB1"/>
<dbReference type="OrthoDB" id="1930729at2759"/>
<dbReference type="InterPro" id="IPR015410">
    <property type="entry name" value="DUF1985"/>
</dbReference>
<dbReference type="PANTHER" id="PTHR48449:SF1">
    <property type="entry name" value="DUF1985 DOMAIN-CONTAINING PROTEIN"/>
    <property type="match status" value="1"/>
</dbReference>
<sequence>MVAKIPPSSNASANLTYLSHLAKTTTAIKSKLTPPQLSMFRKTVFGHLLDLDLVFNVSLIHKILLREIEDSSTPNTISFNLFGSKVLFRRREFDIISGLKYDRSPVRKDTSPHRLRALYFNDSNDILLSDFEKIYIVTRFEDDFDAAKISIVYLMELVLLGRERTLKYDYTLLGIVDDCETCCNHDWGMMSFDKTIYSLKRGPTKRSKDGGFRKLYSLYGFP</sequence>
<dbReference type="Proteomes" id="UP000504603">
    <property type="component" value="Unplaced"/>
</dbReference>
<dbReference type="PANTHER" id="PTHR48449">
    <property type="entry name" value="DUF1985 DOMAIN-CONTAINING PROTEIN"/>
    <property type="match status" value="1"/>
</dbReference>
<organism evidence="2 3">
    <name type="scientific">Momordica charantia</name>
    <name type="common">Bitter gourd</name>
    <name type="synonym">Balsam pear</name>
    <dbReference type="NCBI Taxonomy" id="3673"/>
    <lineage>
        <taxon>Eukaryota</taxon>
        <taxon>Viridiplantae</taxon>
        <taxon>Streptophyta</taxon>
        <taxon>Embryophyta</taxon>
        <taxon>Tracheophyta</taxon>
        <taxon>Spermatophyta</taxon>
        <taxon>Magnoliopsida</taxon>
        <taxon>eudicotyledons</taxon>
        <taxon>Gunneridae</taxon>
        <taxon>Pentapetalae</taxon>
        <taxon>rosids</taxon>
        <taxon>fabids</taxon>
        <taxon>Cucurbitales</taxon>
        <taxon>Cucurbitaceae</taxon>
        <taxon>Momordiceae</taxon>
        <taxon>Momordica</taxon>
    </lineage>
</organism>
<gene>
    <name evidence="3" type="primary">LOC111025666</name>
    <name evidence="4" type="synonym">LOC111025667</name>
</gene>